<dbReference type="PROSITE" id="PS50006">
    <property type="entry name" value="FHA_DOMAIN"/>
    <property type="match status" value="1"/>
</dbReference>
<evidence type="ECO:0000313" key="2">
    <source>
        <dbReference type="EMBL" id="GAA4439709.1"/>
    </source>
</evidence>
<gene>
    <name evidence="2" type="ORF">GCM10023188_36210</name>
</gene>
<keyword evidence="3" id="KW-1185">Reference proteome</keyword>
<sequence length="210" mass="23038">MISFIPLVGAIWLLVVTVTDGDRGENIYGPNPKEIARAKPLGFTPEQGKPVYSPVMNSSEGKNWGFRTTERIKSPDSQKDLYGWLVQLFENNKSVAFPITEELTLIGRDPGTMGGLNGIFKIVNDGTVSRKHAAIRIESKANTINFLLEDLGSANGTYVMNTRTKVQPLQPFYLTDGDKIKTGDTLLTFRTALAAPTEQAAINVAQRIPI</sequence>
<accession>A0ABP8LZM2</accession>
<comment type="caution">
    <text evidence="2">The sequence shown here is derived from an EMBL/GenBank/DDBJ whole genome shotgun (WGS) entry which is preliminary data.</text>
</comment>
<proteinExistence type="predicted"/>
<name>A0ABP8LZM2_9BACT</name>
<reference evidence="3" key="1">
    <citation type="journal article" date="2019" name="Int. J. Syst. Evol. Microbiol.">
        <title>The Global Catalogue of Microorganisms (GCM) 10K type strain sequencing project: providing services to taxonomists for standard genome sequencing and annotation.</title>
        <authorList>
            <consortium name="The Broad Institute Genomics Platform"/>
            <consortium name="The Broad Institute Genome Sequencing Center for Infectious Disease"/>
            <person name="Wu L."/>
            <person name="Ma J."/>
        </authorList>
    </citation>
    <scope>NUCLEOTIDE SEQUENCE [LARGE SCALE GENOMIC DNA]</scope>
    <source>
        <strain evidence="3">JCM 17926</strain>
    </source>
</reference>
<dbReference type="Proteomes" id="UP001500552">
    <property type="component" value="Unassembled WGS sequence"/>
</dbReference>
<evidence type="ECO:0000313" key="3">
    <source>
        <dbReference type="Proteomes" id="UP001500552"/>
    </source>
</evidence>
<dbReference type="CDD" id="cd00060">
    <property type="entry name" value="FHA"/>
    <property type="match status" value="1"/>
</dbReference>
<protein>
    <recommendedName>
        <fullName evidence="1">FHA domain-containing protein</fullName>
    </recommendedName>
</protein>
<organism evidence="2 3">
    <name type="scientific">Pontibacter saemangeumensis</name>
    <dbReference type="NCBI Taxonomy" id="1084525"/>
    <lineage>
        <taxon>Bacteria</taxon>
        <taxon>Pseudomonadati</taxon>
        <taxon>Bacteroidota</taxon>
        <taxon>Cytophagia</taxon>
        <taxon>Cytophagales</taxon>
        <taxon>Hymenobacteraceae</taxon>
        <taxon>Pontibacter</taxon>
    </lineage>
</organism>
<dbReference type="EMBL" id="BAABHC010000027">
    <property type="protein sequence ID" value="GAA4439709.1"/>
    <property type="molecule type" value="Genomic_DNA"/>
</dbReference>
<feature type="domain" description="FHA" evidence="1">
    <location>
        <begin position="104"/>
        <end position="164"/>
    </location>
</feature>
<dbReference type="Gene3D" id="2.60.200.20">
    <property type="match status" value="1"/>
</dbReference>
<dbReference type="Pfam" id="PF00498">
    <property type="entry name" value="FHA"/>
    <property type="match status" value="1"/>
</dbReference>
<dbReference type="InterPro" id="IPR000253">
    <property type="entry name" value="FHA_dom"/>
</dbReference>
<dbReference type="SMART" id="SM00240">
    <property type="entry name" value="FHA"/>
    <property type="match status" value="1"/>
</dbReference>
<evidence type="ECO:0000259" key="1">
    <source>
        <dbReference type="PROSITE" id="PS50006"/>
    </source>
</evidence>
<dbReference type="SUPFAM" id="SSF49879">
    <property type="entry name" value="SMAD/FHA domain"/>
    <property type="match status" value="1"/>
</dbReference>
<dbReference type="InterPro" id="IPR008984">
    <property type="entry name" value="SMAD_FHA_dom_sf"/>
</dbReference>